<dbReference type="GO" id="GO:0008253">
    <property type="term" value="F:5'-nucleotidase activity"/>
    <property type="evidence" value="ECO:0007669"/>
    <property type="project" value="InterPro"/>
</dbReference>
<organism evidence="1 2">
    <name type="scientific">Marinomonas balearica</name>
    <dbReference type="NCBI Taxonomy" id="491947"/>
    <lineage>
        <taxon>Bacteria</taxon>
        <taxon>Pseudomonadati</taxon>
        <taxon>Pseudomonadota</taxon>
        <taxon>Gammaproteobacteria</taxon>
        <taxon>Oceanospirillales</taxon>
        <taxon>Oceanospirillaceae</taxon>
        <taxon>Marinomonas</taxon>
    </lineage>
</organism>
<dbReference type="Proteomes" id="UP000294656">
    <property type="component" value="Unassembled WGS sequence"/>
</dbReference>
<dbReference type="PANTHER" id="PTHR47478">
    <property type="match status" value="1"/>
</dbReference>
<dbReference type="InterPro" id="IPR023198">
    <property type="entry name" value="PGP-like_dom2"/>
</dbReference>
<dbReference type="InterPro" id="IPR052550">
    <property type="entry name" value="Pyrimidine_5'-ntase_YjjG"/>
</dbReference>
<keyword evidence="1" id="KW-0378">Hydrolase</keyword>
<dbReference type="PRINTS" id="PR00413">
    <property type="entry name" value="HADHALOGNASE"/>
</dbReference>
<name>A0A4R6MFE5_9GAMM</name>
<proteinExistence type="predicted"/>
<dbReference type="NCBIfam" id="TIGR01549">
    <property type="entry name" value="HAD-SF-IA-v1"/>
    <property type="match status" value="1"/>
</dbReference>
<dbReference type="SUPFAM" id="SSF56784">
    <property type="entry name" value="HAD-like"/>
    <property type="match status" value="1"/>
</dbReference>
<keyword evidence="2" id="KW-1185">Reference proteome</keyword>
<dbReference type="AlphaFoldDB" id="A0A4R6MFE5"/>
<comment type="caution">
    <text evidence="1">The sequence shown here is derived from an EMBL/GenBank/DDBJ whole genome shotgun (WGS) entry which is preliminary data.</text>
</comment>
<accession>A0A4R6MFE5</accession>
<dbReference type="InterPro" id="IPR011951">
    <property type="entry name" value="HAD-SF_hydro_IA_YjjG/PynA"/>
</dbReference>
<dbReference type="EMBL" id="SNXC01000009">
    <property type="protein sequence ID" value="TDP00036.1"/>
    <property type="molecule type" value="Genomic_DNA"/>
</dbReference>
<dbReference type="Pfam" id="PF00702">
    <property type="entry name" value="Hydrolase"/>
    <property type="match status" value="1"/>
</dbReference>
<dbReference type="InterPro" id="IPR006439">
    <property type="entry name" value="HAD-SF_hydro_IA"/>
</dbReference>
<dbReference type="Gene3D" id="1.10.150.240">
    <property type="entry name" value="Putative phosphatase, domain 2"/>
    <property type="match status" value="1"/>
</dbReference>
<dbReference type="PANTHER" id="PTHR47478:SF1">
    <property type="entry name" value="PYRIMIDINE 5'-NUCLEOTIDASE YJJG"/>
    <property type="match status" value="1"/>
</dbReference>
<sequence length="229" mass="26270">MPRKYDYIIFDADETLFHFDAFAGLQNQFKQFNVEFSEEDFKEYQRVNKPLWVQYQNGDIDAKTLQVTRFEAWANRLNVSAEMLNDGFLESMADICKPLPGAKIMIESLLERSVKLAIITNGFTGLQQKRLQRTGFLPHFEHIVISEQYGIAKPHVSIFEHTLSLLGCEDKRKALMVGDTLASDIQGGNNAGIDTCWINHHNDHAPSELMPTKEVTDLHQLTQWLINLK</sequence>
<dbReference type="NCBIfam" id="NF006976">
    <property type="entry name" value="PRK09449.1"/>
    <property type="match status" value="1"/>
</dbReference>
<dbReference type="InterPro" id="IPR036412">
    <property type="entry name" value="HAD-like_sf"/>
</dbReference>
<dbReference type="Gene3D" id="3.40.50.1000">
    <property type="entry name" value="HAD superfamily/HAD-like"/>
    <property type="match status" value="1"/>
</dbReference>
<dbReference type="SFLD" id="SFLDS00003">
    <property type="entry name" value="Haloacid_Dehalogenase"/>
    <property type="match status" value="1"/>
</dbReference>
<evidence type="ECO:0000313" key="2">
    <source>
        <dbReference type="Proteomes" id="UP000294656"/>
    </source>
</evidence>
<evidence type="ECO:0000313" key="1">
    <source>
        <dbReference type="EMBL" id="TDP00036.1"/>
    </source>
</evidence>
<gene>
    <name evidence="1" type="ORF">DFP79_1055</name>
</gene>
<protein>
    <submittedName>
        <fullName evidence="1">Putative hydrolase of the HAD superfamily/5'-nucleotidase</fullName>
    </submittedName>
</protein>
<dbReference type="RefSeq" id="WP_133502855.1">
    <property type="nucleotide sequence ID" value="NZ_SNXC01000009.1"/>
</dbReference>
<dbReference type="OrthoDB" id="148966at2"/>
<dbReference type="NCBIfam" id="TIGR02254">
    <property type="entry name" value="YjjG_YfnB"/>
    <property type="match status" value="1"/>
</dbReference>
<reference evidence="1 2" key="1">
    <citation type="submission" date="2019-03" db="EMBL/GenBank/DDBJ databases">
        <title>Genomic Encyclopedia of Type Strains, Phase III (KMG-III): the genomes of soil and plant-associated and newly described type strains.</title>
        <authorList>
            <person name="Whitman W."/>
        </authorList>
    </citation>
    <scope>NUCLEOTIDE SEQUENCE [LARGE SCALE GENOMIC DNA]</scope>
    <source>
        <strain evidence="1 2">CECT 7378</strain>
    </source>
</reference>
<dbReference type="SFLD" id="SFLDG01129">
    <property type="entry name" value="C1.5:_HAD__Beta-PGM__Phosphata"/>
    <property type="match status" value="1"/>
</dbReference>
<dbReference type="InterPro" id="IPR023214">
    <property type="entry name" value="HAD_sf"/>
</dbReference>